<evidence type="ECO:0000313" key="7">
    <source>
        <dbReference type="Proteomes" id="UP000663827"/>
    </source>
</evidence>
<dbReference type="Proteomes" id="UP000663827">
    <property type="component" value="Unassembled WGS sequence"/>
</dbReference>
<evidence type="ECO:0000256" key="1">
    <source>
        <dbReference type="ARBA" id="ARBA00022574"/>
    </source>
</evidence>
<evidence type="ECO:0000259" key="5">
    <source>
        <dbReference type="PROSITE" id="PS50837"/>
    </source>
</evidence>
<feature type="repeat" description="WD" evidence="3">
    <location>
        <begin position="994"/>
        <end position="1035"/>
    </location>
</feature>
<dbReference type="PROSITE" id="PS00678">
    <property type="entry name" value="WD_REPEATS_1"/>
    <property type="match status" value="4"/>
</dbReference>
<dbReference type="EMBL" id="CAJNJQ010000614">
    <property type="protein sequence ID" value="CAE7089248.1"/>
    <property type="molecule type" value="Genomic_DNA"/>
</dbReference>
<dbReference type="Gene3D" id="3.40.50.300">
    <property type="entry name" value="P-loop containing nucleotide triphosphate hydrolases"/>
    <property type="match status" value="1"/>
</dbReference>
<dbReference type="InterPro" id="IPR019775">
    <property type="entry name" value="WD40_repeat_CS"/>
</dbReference>
<dbReference type="InterPro" id="IPR036322">
    <property type="entry name" value="WD40_repeat_dom_sf"/>
</dbReference>
<keyword evidence="2" id="KW-0677">Repeat</keyword>
<dbReference type="SUPFAM" id="SSF52540">
    <property type="entry name" value="P-loop containing nucleoside triphosphate hydrolases"/>
    <property type="match status" value="1"/>
</dbReference>
<feature type="compositionally biased region" description="Low complexity" evidence="4">
    <location>
        <begin position="34"/>
        <end position="49"/>
    </location>
</feature>
<dbReference type="InterPro" id="IPR027417">
    <property type="entry name" value="P-loop_NTPase"/>
</dbReference>
<dbReference type="SUPFAM" id="SSF82171">
    <property type="entry name" value="DPP6 N-terminal domain-like"/>
    <property type="match status" value="1"/>
</dbReference>
<dbReference type="InterPro" id="IPR001680">
    <property type="entry name" value="WD40_rpt"/>
</dbReference>
<dbReference type="CDD" id="cd00200">
    <property type="entry name" value="WD40"/>
    <property type="match status" value="1"/>
</dbReference>
<dbReference type="SUPFAM" id="SSF50978">
    <property type="entry name" value="WD40 repeat-like"/>
    <property type="match status" value="1"/>
</dbReference>
<feature type="repeat" description="WD" evidence="3">
    <location>
        <begin position="909"/>
        <end position="940"/>
    </location>
</feature>
<feature type="non-terminal residue" evidence="6">
    <location>
        <position position="1359"/>
    </location>
</feature>
<accession>A0A8H3DWI8</accession>
<reference evidence="6" key="1">
    <citation type="submission" date="2021-01" db="EMBL/GenBank/DDBJ databases">
        <authorList>
            <person name="Kaushik A."/>
        </authorList>
    </citation>
    <scope>NUCLEOTIDE SEQUENCE</scope>
    <source>
        <strain evidence="6">AG5</strain>
    </source>
</reference>
<dbReference type="SMART" id="SM00320">
    <property type="entry name" value="WD40"/>
    <property type="match status" value="7"/>
</dbReference>
<dbReference type="InterPro" id="IPR020472">
    <property type="entry name" value="WD40_PAC1"/>
</dbReference>
<dbReference type="InterPro" id="IPR007111">
    <property type="entry name" value="NACHT_NTPase"/>
</dbReference>
<dbReference type="InterPro" id="IPR056884">
    <property type="entry name" value="NPHP3-like_N"/>
</dbReference>
<dbReference type="InterPro" id="IPR050349">
    <property type="entry name" value="WD_LIS1/nudF_dynein_reg"/>
</dbReference>
<feature type="domain" description="NACHT" evidence="5">
    <location>
        <begin position="282"/>
        <end position="427"/>
    </location>
</feature>
<evidence type="ECO:0000256" key="4">
    <source>
        <dbReference type="SAM" id="MobiDB-lite"/>
    </source>
</evidence>
<proteinExistence type="predicted"/>
<evidence type="ECO:0000256" key="2">
    <source>
        <dbReference type="ARBA" id="ARBA00022737"/>
    </source>
</evidence>
<name>A0A8H3DWI8_9AGAM</name>
<dbReference type="InterPro" id="IPR015943">
    <property type="entry name" value="WD40/YVTN_repeat-like_dom_sf"/>
</dbReference>
<organism evidence="6 7">
    <name type="scientific">Rhizoctonia solani</name>
    <dbReference type="NCBI Taxonomy" id="456999"/>
    <lineage>
        <taxon>Eukaryota</taxon>
        <taxon>Fungi</taxon>
        <taxon>Dikarya</taxon>
        <taxon>Basidiomycota</taxon>
        <taxon>Agaricomycotina</taxon>
        <taxon>Agaricomycetes</taxon>
        <taxon>Cantharellales</taxon>
        <taxon>Ceratobasidiaceae</taxon>
        <taxon>Rhizoctonia</taxon>
    </lineage>
</organism>
<feature type="repeat" description="WD" evidence="3">
    <location>
        <begin position="1036"/>
        <end position="1077"/>
    </location>
</feature>
<feature type="repeat" description="WD" evidence="3">
    <location>
        <begin position="952"/>
        <end position="993"/>
    </location>
</feature>
<dbReference type="Gene3D" id="2.130.10.10">
    <property type="entry name" value="YVTN repeat-like/Quinoprotein amine dehydrogenase"/>
    <property type="match status" value="2"/>
</dbReference>
<dbReference type="Pfam" id="PF00400">
    <property type="entry name" value="WD40"/>
    <property type="match status" value="6"/>
</dbReference>
<sequence length="1359" mass="149863">MSSQSSGSKRKRTDRSNLGNLLHPGEWRTKRARSGSPSASGASTPGMGSHSPAQSNASSRGPSPVGHPGPSVPTTTSSSTRNATGGPWTGLEKALRALHLTAGMCPPLSMAVDELVSCLPEFKAAAENRKDYDELSTGLERMVEQLDRHLKQTTSEGIMDTITGVAEAIRKEIESIDVKKPGSLPLGRRMEAASSADDDLMRRYRRIEQLFRQLQGEASMSTWNTVDELRVDQHLKDLDPAKLAKFDSKLSTDVSRRGCTKHTRTTILEGSIAWSDNAELAKIYWMNGMAGTGKTTIAYSLCERLEAGKQLAASFFCTRASPECREAKRIIPTIAYQLARRFTPFRYSLCQQLKKDPDASSNQLSSQFDLLLKQPLLAAKDKLSNNLVIVIDALDECSDPHIVELFLSLLFRSVMELPVKFFVTSRPEPAIRNKMKPESERTRSILYLHEIERSLVQADIELYLREELESIAPADDDITELAGHAGNLFIYAATAVRYIRPADVAVNSKARLKAILTISAESQKKLPTIDALYTAILTAAINHPELESEEQRQRRLVLWTAVCTCEPVLIRTLSILSGLDSKDDTMAALQPLRSVLHVSEHSELVTTLHASFPDYMFSHDRSGAFYCDRPTHSQLLAEQCFKIMKAQLRFNICSIQSSFIPNQKIPDIGERVIANISEELFYSCQFWVDHLSDAGCPDAPLLWTHDFLRHRLLFWMEVMSLKNCMVNGTMIMIKLNTWLSQALIHQHPGKSINILELASDAQAFVAMYASSPASAFTPHIYISALPLSPPSSPVRLGYLAHFKGLIKVSGSILEEIGRFTFGSWASTTSIRSATFSPGGDLVVLGDERGRISVQNTYDGNYVVQPFKAHKKLVASLAVSSDGMQIVSGSHDMTLSVWNIHDGSLISGPYKGHTNRVTSVAFSLDAVYIASGSDDCTVGIWTPRNPTVSMRSFTGHEQGVNSVSFSPNGSHLISGSTDHTIRVWDLLSGTVVFTLEGYSTSVTSVQFSLDGDYAISGYHGSTVRIWSTHDGSLSRELKGHDRGITSTIMSPNGRHVVSGSLDFTIRVWDMHTGELVAGPFKGHTGLVRSVGISNDGTRVMSASNDKTVRVWNVQGQAPQSSTRKYVTIFEAAAPNQTRIAIYEPKQPNIHVWDLRTMKCVTILTSAYPRAIRFSSDSTRIHSVHNPGTLCTWDAQTAELLDGPHHWSPPEKWREVACSADGTRLLFYGTNKTTLWHAQSNQSTNIRPPFKLYHGTFSQDGSKLLTSGFSVHSESMSEVRDGHSGALVAGPFQAWGISLSLDGTYLCCNYNSDDKNTIYELLNTENGEKSPMKLDSFPTFTWDCGPEPAEVHKSGLSRKRA</sequence>
<dbReference type="PROSITE" id="PS50294">
    <property type="entry name" value="WD_REPEATS_REGION"/>
    <property type="match status" value="6"/>
</dbReference>
<dbReference type="PRINTS" id="PR00320">
    <property type="entry name" value="GPROTEINBRPT"/>
</dbReference>
<dbReference type="PANTHER" id="PTHR44129">
    <property type="entry name" value="WD REPEAT-CONTAINING PROTEIN POP1"/>
    <property type="match status" value="1"/>
</dbReference>
<dbReference type="PROSITE" id="PS50082">
    <property type="entry name" value="WD_REPEATS_2"/>
    <property type="match status" value="6"/>
</dbReference>
<feature type="repeat" description="WD" evidence="3">
    <location>
        <begin position="1079"/>
        <end position="1120"/>
    </location>
</feature>
<protein>
    <recommendedName>
        <fullName evidence="5">NACHT domain-containing protein</fullName>
    </recommendedName>
</protein>
<comment type="caution">
    <text evidence="6">The sequence shown here is derived from an EMBL/GenBank/DDBJ whole genome shotgun (WGS) entry which is preliminary data.</text>
</comment>
<keyword evidence="1 3" id="KW-0853">WD repeat</keyword>
<dbReference type="Pfam" id="PF24883">
    <property type="entry name" value="NPHP3_N"/>
    <property type="match status" value="1"/>
</dbReference>
<dbReference type="PROSITE" id="PS50837">
    <property type="entry name" value="NACHT"/>
    <property type="match status" value="1"/>
</dbReference>
<evidence type="ECO:0000313" key="6">
    <source>
        <dbReference type="EMBL" id="CAE7089248.1"/>
    </source>
</evidence>
<feature type="repeat" description="WD" evidence="3">
    <location>
        <begin position="866"/>
        <end position="907"/>
    </location>
</feature>
<gene>
    <name evidence="6" type="ORF">RDB_LOCUS30481</name>
</gene>
<evidence type="ECO:0000256" key="3">
    <source>
        <dbReference type="PROSITE-ProRule" id="PRU00221"/>
    </source>
</evidence>
<feature type="compositionally biased region" description="Low complexity" evidence="4">
    <location>
        <begin position="72"/>
        <end position="81"/>
    </location>
</feature>
<feature type="region of interest" description="Disordered" evidence="4">
    <location>
        <begin position="1"/>
        <end position="88"/>
    </location>
</feature>